<sequence length="266" mass="28064">MDEAVKPGAPYAFDGLAAQYTTLVETSWQRLRHRLIVANLRRHLTDGPRRWLDAGAGDGLLAVDLAGDGHGVTLVEPAADLRDAAGRRLSRAGLLARCDIVPGTLDDVPALIGRSGPRGLSLHNVLEYVPDWGAALDGCLRAVPVGCLVSVVVSNPYGQLLAAAARGADPGDLLDRLRSGTLTVGLDGHRFSRAALPVGQVAERMEAAGLRLVGRYGVRVFHDVLAAGHGDRILDPETVFALDDAAGRNPELAMLGRHAHLVGEKA</sequence>
<reference evidence="1 2" key="1">
    <citation type="submission" date="2020-08" db="EMBL/GenBank/DDBJ databases">
        <title>Sequencing the genomes of 1000 actinobacteria strains.</title>
        <authorList>
            <person name="Klenk H.-P."/>
        </authorList>
    </citation>
    <scope>NUCLEOTIDE SEQUENCE [LARGE SCALE GENOMIC DNA]</scope>
    <source>
        <strain evidence="1 2">DSM 43036</strain>
    </source>
</reference>
<dbReference type="SUPFAM" id="SSF53335">
    <property type="entry name" value="S-adenosyl-L-methionine-dependent methyltransferases"/>
    <property type="match status" value="1"/>
</dbReference>
<proteinExistence type="predicted"/>
<dbReference type="GO" id="GO:0032259">
    <property type="term" value="P:methylation"/>
    <property type="evidence" value="ECO:0007669"/>
    <property type="project" value="UniProtKB-KW"/>
</dbReference>
<dbReference type="Proteomes" id="UP000618986">
    <property type="component" value="Unassembled WGS sequence"/>
</dbReference>
<keyword evidence="1" id="KW-0808">Transferase</keyword>
<name>A0ABR6M5S0_MICEC</name>
<organism evidence="1 2">
    <name type="scientific">Micromonospora echinospora</name>
    <name type="common">Micromonospora purpurea</name>
    <dbReference type="NCBI Taxonomy" id="1877"/>
    <lineage>
        <taxon>Bacteria</taxon>
        <taxon>Bacillati</taxon>
        <taxon>Actinomycetota</taxon>
        <taxon>Actinomycetes</taxon>
        <taxon>Micromonosporales</taxon>
        <taxon>Micromonosporaceae</taxon>
        <taxon>Micromonospora</taxon>
    </lineage>
</organism>
<dbReference type="EMBL" id="JACHJC010000001">
    <property type="protein sequence ID" value="MBB5110434.1"/>
    <property type="molecule type" value="Genomic_DNA"/>
</dbReference>
<dbReference type="GeneID" id="300290878"/>
<protein>
    <submittedName>
        <fullName evidence="1">S-adenosylmethionine-dependent methyltransferase</fullName>
    </submittedName>
</protein>
<evidence type="ECO:0000313" key="2">
    <source>
        <dbReference type="Proteomes" id="UP000618986"/>
    </source>
</evidence>
<keyword evidence="2" id="KW-1185">Reference proteome</keyword>
<accession>A0ABR6M5S0</accession>
<dbReference type="Gene3D" id="3.40.50.150">
    <property type="entry name" value="Vaccinia Virus protein VP39"/>
    <property type="match status" value="1"/>
</dbReference>
<dbReference type="GO" id="GO:0008168">
    <property type="term" value="F:methyltransferase activity"/>
    <property type="evidence" value="ECO:0007669"/>
    <property type="project" value="UniProtKB-KW"/>
</dbReference>
<evidence type="ECO:0000313" key="1">
    <source>
        <dbReference type="EMBL" id="MBB5110434.1"/>
    </source>
</evidence>
<dbReference type="RefSeq" id="WP_073831719.1">
    <property type="nucleotide sequence ID" value="NZ_JACHJC010000001.1"/>
</dbReference>
<dbReference type="InterPro" id="IPR029063">
    <property type="entry name" value="SAM-dependent_MTases_sf"/>
</dbReference>
<gene>
    <name evidence="1" type="ORF">FHU28_000273</name>
</gene>
<keyword evidence="1" id="KW-0489">Methyltransferase</keyword>
<comment type="caution">
    <text evidence="1">The sequence shown here is derived from an EMBL/GenBank/DDBJ whole genome shotgun (WGS) entry which is preliminary data.</text>
</comment>